<reference evidence="3" key="1">
    <citation type="journal article" date="2006" name="PLoS Biol.">
        <title>Macronuclear genome sequence of the ciliate Tetrahymena thermophila, a model eukaryote.</title>
        <authorList>
            <person name="Eisen J.A."/>
            <person name="Coyne R.S."/>
            <person name="Wu M."/>
            <person name="Wu D."/>
            <person name="Thiagarajan M."/>
            <person name="Wortman J.R."/>
            <person name="Badger J.H."/>
            <person name="Ren Q."/>
            <person name="Amedeo P."/>
            <person name="Jones K.M."/>
            <person name="Tallon L.J."/>
            <person name="Delcher A.L."/>
            <person name="Salzberg S.L."/>
            <person name="Silva J.C."/>
            <person name="Haas B.J."/>
            <person name="Majoros W.H."/>
            <person name="Farzad M."/>
            <person name="Carlton J.M."/>
            <person name="Smith R.K. Jr."/>
            <person name="Garg J."/>
            <person name="Pearlman R.E."/>
            <person name="Karrer K.M."/>
            <person name="Sun L."/>
            <person name="Manning G."/>
            <person name="Elde N.C."/>
            <person name="Turkewitz A.P."/>
            <person name="Asai D.J."/>
            <person name="Wilkes D.E."/>
            <person name="Wang Y."/>
            <person name="Cai H."/>
            <person name="Collins K."/>
            <person name="Stewart B.A."/>
            <person name="Lee S.R."/>
            <person name="Wilamowska K."/>
            <person name="Weinberg Z."/>
            <person name="Ruzzo W.L."/>
            <person name="Wloga D."/>
            <person name="Gaertig J."/>
            <person name="Frankel J."/>
            <person name="Tsao C.-C."/>
            <person name="Gorovsky M.A."/>
            <person name="Keeling P.J."/>
            <person name="Waller R.F."/>
            <person name="Patron N.J."/>
            <person name="Cherry J.M."/>
            <person name="Stover N.A."/>
            <person name="Krieger C.J."/>
            <person name="del Toro C."/>
            <person name="Ryder H.F."/>
            <person name="Williamson S.C."/>
            <person name="Barbeau R.A."/>
            <person name="Hamilton E.P."/>
            <person name="Orias E."/>
        </authorList>
    </citation>
    <scope>NUCLEOTIDE SEQUENCE [LARGE SCALE GENOMIC DNA]</scope>
    <source>
        <strain evidence="3">SB210</strain>
    </source>
</reference>
<evidence type="ECO:0000256" key="1">
    <source>
        <dbReference type="SAM" id="MobiDB-lite"/>
    </source>
</evidence>
<evidence type="ECO:0000313" key="3">
    <source>
        <dbReference type="Proteomes" id="UP000009168"/>
    </source>
</evidence>
<dbReference type="Proteomes" id="UP000009168">
    <property type="component" value="Unassembled WGS sequence"/>
</dbReference>
<feature type="region of interest" description="Disordered" evidence="1">
    <location>
        <begin position="345"/>
        <end position="368"/>
    </location>
</feature>
<feature type="region of interest" description="Disordered" evidence="1">
    <location>
        <begin position="398"/>
        <end position="423"/>
    </location>
</feature>
<feature type="compositionally biased region" description="Low complexity" evidence="1">
    <location>
        <begin position="352"/>
        <end position="368"/>
    </location>
</feature>
<protein>
    <submittedName>
        <fullName evidence="2">Uncharacterized protein</fullName>
    </submittedName>
</protein>
<dbReference type="KEGG" id="tet:TTHERM_01016060"/>
<sequence>MKINNIDCQDFQEQAPQKPIVRQKKAQIQPADQQNSFFQDKKIEQCNQNQQKMENIVHYNQNQQKMANKQFQDQEHFQVLSIQPQKKDNKEIYFNTPYLKENKGALVNNTIYNRNININPLIKSRSSSLIKSRNNPNQQYQQIKLNNAYNYTYENYVDELKFCKNQNEYENTHKYKNQLFADILKDDMQQIFNETAKFGQKFNQQDSNNITANFLSIRNQHSSENTVRSNFSQNLTEQVQQQTKRKYSETEKYKYKQFINKQGNQTTLKEENENKLSQLVNINNSPTCQRVKYSSSSPNSIRIKQNNSFKFPKAIEYNNYNISQLNNSLKSSQNVSINQRDSSKKLNNNHIQQPNQNFNMQNNSQNNVLSNSSINKQMQAFYNTQNINTFDSDSYYIPDQQMNGDSRASLKSKGSRAGSPGGCRIKVLPIKTNKGVISEFQTVNSREGSPNSIRIKKYKYTENIDLSDNFQQNSKQL</sequence>
<accession>Q22CT5</accession>
<name>Q22CT5_TETTS</name>
<keyword evidence="3" id="KW-1185">Reference proteome</keyword>
<dbReference type="AlphaFoldDB" id="Q22CT5"/>
<dbReference type="EMBL" id="GG662478">
    <property type="protein sequence ID" value="EAR83103.2"/>
    <property type="molecule type" value="Genomic_DNA"/>
</dbReference>
<evidence type="ECO:0000313" key="2">
    <source>
        <dbReference type="EMBL" id="EAR83103.2"/>
    </source>
</evidence>
<proteinExistence type="predicted"/>
<gene>
    <name evidence="2" type="ORF">TTHERM_01016060</name>
</gene>
<dbReference type="GeneID" id="7833185"/>
<dbReference type="HOGENOM" id="CLU_538071_0_0_1"/>
<dbReference type="InParanoid" id="Q22CT5"/>
<dbReference type="RefSeq" id="XP_001030766.2">
    <property type="nucleotide sequence ID" value="XM_001030766.2"/>
</dbReference>
<organism evidence="2 3">
    <name type="scientific">Tetrahymena thermophila (strain SB210)</name>
    <dbReference type="NCBI Taxonomy" id="312017"/>
    <lineage>
        <taxon>Eukaryota</taxon>
        <taxon>Sar</taxon>
        <taxon>Alveolata</taxon>
        <taxon>Ciliophora</taxon>
        <taxon>Intramacronucleata</taxon>
        <taxon>Oligohymenophorea</taxon>
        <taxon>Hymenostomatida</taxon>
        <taxon>Tetrahymenina</taxon>
        <taxon>Tetrahymenidae</taxon>
        <taxon>Tetrahymena</taxon>
    </lineage>
</organism>